<keyword evidence="6" id="KW-0597">Phosphoprotein</keyword>
<feature type="domain" description="WH2" evidence="14">
    <location>
        <begin position="218"/>
        <end position="235"/>
    </location>
</feature>
<name>A0A0T6B204_9SCAR</name>
<organism evidence="15 16">
    <name type="scientific">Oryctes borbonicus</name>
    <dbReference type="NCBI Taxonomy" id="1629725"/>
    <lineage>
        <taxon>Eukaryota</taxon>
        <taxon>Metazoa</taxon>
        <taxon>Ecdysozoa</taxon>
        <taxon>Arthropoda</taxon>
        <taxon>Hexapoda</taxon>
        <taxon>Insecta</taxon>
        <taxon>Pterygota</taxon>
        <taxon>Neoptera</taxon>
        <taxon>Endopterygota</taxon>
        <taxon>Coleoptera</taxon>
        <taxon>Polyphaga</taxon>
        <taxon>Scarabaeiformia</taxon>
        <taxon>Scarabaeidae</taxon>
        <taxon>Dynastinae</taxon>
        <taxon>Oryctes</taxon>
    </lineage>
</organism>
<dbReference type="GO" id="GO:0031267">
    <property type="term" value="F:small GTPase binding"/>
    <property type="evidence" value="ECO:0007669"/>
    <property type="project" value="InterPro"/>
</dbReference>
<reference evidence="15 16" key="1">
    <citation type="submission" date="2015-09" db="EMBL/GenBank/DDBJ databases">
        <title>Draft genome of the scarab beetle Oryctes borbonicus.</title>
        <authorList>
            <person name="Meyer J.M."/>
            <person name="Markov G.V."/>
            <person name="Baskaran P."/>
            <person name="Herrmann M."/>
            <person name="Sommer R.J."/>
            <person name="Roedelsperger C."/>
        </authorList>
    </citation>
    <scope>NUCLEOTIDE SEQUENCE [LARGE SCALE GENOMIC DNA]</scope>
    <source>
        <strain evidence="15">OB123</strain>
        <tissue evidence="15">Whole animal</tissue>
    </source>
</reference>
<evidence type="ECO:0000259" key="13">
    <source>
        <dbReference type="PROSITE" id="PS50108"/>
    </source>
</evidence>
<feature type="compositionally biased region" description="Low complexity" evidence="12">
    <location>
        <begin position="109"/>
        <end position="119"/>
    </location>
</feature>
<evidence type="ECO:0000256" key="9">
    <source>
        <dbReference type="ARBA" id="ARBA00023139"/>
    </source>
</evidence>
<dbReference type="Proteomes" id="UP000051574">
    <property type="component" value="Unassembled WGS sequence"/>
</dbReference>
<feature type="compositionally biased region" description="Pro residues" evidence="12">
    <location>
        <begin position="160"/>
        <end position="176"/>
    </location>
</feature>
<evidence type="ECO:0000256" key="4">
    <source>
        <dbReference type="ARBA" id="ARBA00022475"/>
    </source>
</evidence>
<evidence type="ECO:0008006" key="17">
    <source>
        <dbReference type="Google" id="ProtNLM"/>
    </source>
</evidence>
<feature type="region of interest" description="Disordered" evidence="12">
    <location>
        <begin position="102"/>
        <end position="203"/>
    </location>
</feature>
<dbReference type="AlphaFoldDB" id="A0A0T6B204"/>
<evidence type="ECO:0000256" key="2">
    <source>
        <dbReference type="ARBA" id="ARBA00004245"/>
    </source>
</evidence>
<evidence type="ECO:0000313" key="16">
    <source>
        <dbReference type="Proteomes" id="UP000051574"/>
    </source>
</evidence>
<comment type="similarity">
    <text evidence="3">Belongs to the CDC42SE/SPEC family.</text>
</comment>
<dbReference type="Pfam" id="PF00786">
    <property type="entry name" value="PBD"/>
    <property type="match status" value="1"/>
</dbReference>
<dbReference type="SMART" id="SM00246">
    <property type="entry name" value="WH2"/>
    <property type="match status" value="2"/>
</dbReference>
<dbReference type="PANTHER" id="PTHR13502">
    <property type="entry name" value="CDC42 SMALL EFFECTOR PROTEIN HOMOLOG"/>
    <property type="match status" value="1"/>
</dbReference>
<dbReference type="CDD" id="cd00132">
    <property type="entry name" value="CRIB"/>
    <property type="match status" value="1"/>
</dbReference>
<evidence type="ECO:0000256" key="5">
    <source>
        <dbReference type="ARBA" id="ARBA00022490"/>
    </source>
</evidence>
<evidence type="ECO:0000256" key="10">
    <source>
        <dbReference type="ARBA" id="ARBA00023212"/>
    </source>
</evidence>
<dbReference type="Pfam" id="PF02205">
    <property type="entry name" value="WH2"/>
    <property type="match status" value="1"/>
</dbReference>
<dbReference type="PROSITE" id="PS50108">
    <property type="entry name" value="CRIB"/>
    <property type="match status" value="1"/>
</dbReference>
<dbReference type="PROSITE" id="PS51082">
    <property type="entry name" value="WH2"/>
    <property type="match status" value="2"/>
</dbReference>
<dbReference type="GO" id="GO:0035023">
    <property type="term" value="P:regulation of Rho protein signal transduction"/>
    <property type="evidence" value="ECO:0007669"/>
    <property type="project" value="InterPro"/>
</dbReference>
<dbReference type="PANTHER" id="PTHR13502:SF9">
    <property type="entry name" value="CRIB DOMAIN-CONTAINING PROTEIN"/>
    <property type="match status" value="1"/>
</dbReference>
<evidence type="ECO:0000256" key="12">
    <source>
        <dbReference type="SAM" id="MobiDB-lite"/>
    </source>
</evidence>
<feature type="domain" description="WH2" evidence="14">
    <location>
        <begin position="246"/>
        <end position="263"/>
    </location>
</feature>
<evidence type="ECO:0000256" key="1">
    <source>
        <dbReference type="ARBA" id="ARBA00004193"/>
    </source>
</evidence>
<gene>
    <name evidence="15" type="ORF">AMK59_5258</name>
</gene>
<feature type="domain" description="CRIB" evidence="13">
    <location>
        <begin position="35"/>
        <end position="48"/>
    </location>
</feature>
<dbReference type="EMBL" id="LJIG01016166">
    <property type="protein sequence ID" value="KRT81416.1"/>
    <property type="molecule type" value="Genomic_DNA"/>
</dbReference>
<dbReference type="GO" id="GO:0003779">
    <property type="term" value="F:actin binding"/>
    <property type="evidence" value="ECO:0007669"/>
    <property type="project" value="InterPro"/>
</dbReference>
<dbReference type="InterPro" id="IPR011026">
    <property type="entry name" value="WAS_C"/>
</dbReference>
<dbReference type="SUPFAM" id="SSF47912">
    <property type="entry name" value="Wiscott-Aldrich syndrome protein, WASP, C-terminal domain"/>
    <property type="match status" value="1"/>
</dbReference>
<dbReference type="InterPro" id="IPR036936">
    <property type="entry name" value="CRIB_dom_sf"/>
</dbReference>
<keyword evidence="10" id="KW-0206">Cytoskeleton</keyword>
<dbReference type="InterPro" id="IPR003124">
    <property type="entry name" value="WH2_dom"/>
</dbReference>
<dbReference type="GO" id="GO:0005856">
    <property type="term" value="C:cytoskeleton"/>
    <property type="evidence" value="ECO:0007669"/>
    <property type="project" value="UniProtKB-SubCell"/>
</dbReference>
<evidence type="ECO:0000313" key="15">
    <source>
        <dbReference type="EMBL" id="KRT81416.1"/>
    </source>
</evidence>
<keyword evidence="4" id="KW-1003">Cell membrane</keyword>
<evidence type="ECO:0000256" key="7">
    <source>
        <dbReference type="ARBA" id="ARBA00022960"/>
    </source>
</evidence>
<dbReference type="InterPro" id="IPR039056">
    <property type="entry name" value="SPEC"/>
</dbReference>
<protein>
    <recommendedName>
        <fullName evidence="17">CRIB domain-containing protein</fullName>
    </recommendedName>
</protein>
<evidence type="ECO:0000259" key="14">
    <source>
        <dbReference type="PROSITE" id="PS51082"/>
    </source>
</evidence>
<feature type="compositionally biased region" description="Polar residues" evidence="12">
    <location>
        <begin position="177"/>
        <end position="187"/>
    </location>
</feature>
<evidence type="ECO:0000256" key="3">
    <source>
        <dbReference type="ARBA" id="ARBA00005720"/>
    </source>
</evidence>
<dbReference type="Gene3D" id="3.90.810.10">
    <property type="entry name" value="CRIB domain"/>
    <property type="match status" value="1"/>
</dbReference>
<keyword evidence="8" id="KW-0472">Membrane</keyword>
<accession>A0A0T6B204</accession>
<keyword evidence="11" id="KW-0449">Lipoprotein</keyword>
<keyword evidence="7" id="KW-0133">Cell shape</keyword>
<dbReference type="InterPro" id="IPR000095">
    <property type="entry name" value="CRIB_dom"/>
</dbReference>
<dbReference type="OrthoDB" id="8963340at2759"/>
<evidence type="ECO:0000256" key="6">
    <source>
        <dbReference type="ARBA" id="ARBA00022553"/>
    </source>
</evidence>
<dbReference type="GO" id="GO:0008360">
    <property type="term" value="P:regulation of cell shape"/>
    <property type="evidence" value="ECO:0007669"/>
    <property type="project" value="UniProtKB-KW"/>
</dbReference>
<proteinExistence type="inferred from homology"/>
<feature type="compositionally biased region" description="Pro residues" evidence="12">
    <location>
        <begin position="120"/>
        <end position="153"/>
    </location>
</feature>
<sequence>LTNNPDPYQNSDQKSLNIDQALKKKRRRNLTKADIGNPSEFRHVSHIGWHRDKGLDVIIADSVYQEIFKKAGIGEQDLQNRKTREFIVDFIQNYSDVESIKQEAKKTKPAAPLPTAAPAAVPPVPPRTAPKPPHNRAAPPPPPGNNQPPPPRPAQYRIGVPPPPPGNAPPPPPPPLSTITNGNSATSIPPPPPPPLMEESSCSINNQLPPMDNTEIDMRSALMQSIREGATLRPVEVSETKSNECDRSGLLRKIREGVSLKSAAECSFR</sequence>
<comment type="subcellular location">
    <subcellularLocation>
        <location evidence="1">Cell membrane</location>
        <topology evidence="1">Lipid-anchor</topology>
    </subcellularLocation>
    <subcellularLocation>
        <location evidence="2">Cytoplasm</location>
        <location evidence="2">Cytoskeleton</location>
    </subcellularLocation>
</comment>
<evidence type="ECO:0000256" key="11">
    <source>
        <dbReference type="ARBA" id="ARBA00023288"/>
    </source>
</evidence>
<dbReference type="GO" id="GO:0007015">
    <property type="term" value="P:actin filament organization"/>
    <property type="evidence" value="ECO:0007669"/>
    <property type="project" value="InterPro"/>
</dbReference>
<dbReference type="GO" id="GO:0005886">
    <property type="term" value="C:plasma membrane"/>
    <property type="evidence" value="ECO:0007669"/>
    <property type="project" value="UniProtKB-SubCell"/>
</dbReference>
<keyword evidence="9" id="KW-0564">Palmitate</keyword>
<evidence type="ECO:0000256" key="8">
    <source>
        <dbReference type="ARBA" id="ARBA00023136"/>
    </source>
</evidence>
<keyword evidence="5" id="KW-0963">Cytoplasm</keyword>
<keyword evidence="16" id="KW-1185">Reference proteome</keyword>
<comment type="caution">
    <text evidence="15">The sequence shown here is derived from an EMBL/GenBank/DDBJ whole genome shotgun (WGS) entry which is preliminary data.</text>
</comment>
<feature type="non-terminal residue" evidence="15">
    <location>
        <position position="1"/>
    </location>
</feature>